<dbReference type="RefSeq" id="WP_382272487.1">
    <property type="nucleotide sequence ID" value="NZ_JBHTBU010000002.1"/>
</dbReference>
<dbReference type="InterPro" id="IPR012495">
    <property type="entry name" value="TadE-like_dom"/>
</dbReference>
<organism evidence="3 4">
    <name type="scientific">Herminiimonas glaciei</name>
    <dbReference type="NCBI Taxonomy" id="523788"/>
    <lineage>
        <taxon>Bacteria</taxon>
        <taxon>Pseudomonadati</taxon>
        <taxon>Pseudomonadota</taxon>
        <taxon>Betaproteobacteria</taxon>
        <taxon>Burkholderiales</taxon>
        <taxon>Oxalobacteraceae</taxon>
        <taxon>Herminiimonas</taxon>
    </lineage>
</organism>
<feature type="domain" description="TadE-like" evidence="2">
    <location>
        <begin position="28"/>
        <end position="70"/>
    </location>
</feature>
<keyword evidence="1" id="KW-1133">Transmembrane helix</keyword>
<dbReference type="Proteomes" id="UP001596542">
    <property type="component" value="Unassembled WGS sequence"/>
</dbReference>
<dbReference type="Pfam" id="PF07811">
    <property type="entry name" value="TadE"/>
    <property type="match status" value="1"/>
</dbReference>
<gene>
    <name evidence="3" type="ORF">ACFQPC_13950</name>
</gene>
<protein>
    <submittedName>
        <fullName evidence="3">TadE/TadG family type IV pilus assembly protein</fullName>
    </submittedName>
</protein>
<comment type="caution">
    <text evidence="3">The sequence shown here is derived from an EMBL/GenBank/DDBJ whole genome shotgun (WGS) entry which is preliminary data.</text>
</comment>
<sequence>MMKNAIPCHATAGQSGLCFAHDFDRQRGAAVIEFAFVFPVFFVIFYAVITYGLIFAAQQSITLAAAEGARAALRYSATDEARGTNATNAAIGTGSSAYWLTPRLTVANALTTCPYSSAANNNAGVRCYRVTVTYANYRQNPLVPLLLGSLLAVAVPDKLESSAIIQLD</sequence>
<feature type="transmembrane region" description="Helical" evidence="1">
    <location>
        <begin position="30"/>
        <end position="54"/>
    </location>
</feature>
<evidence type="ECO:0000313" key="4">
    <source>
        <dbReference type="Proteomes" id="UP001596542"/>
    </source>
</evidence>
<accession>A0ABW2IDV4</accession>
<keyword evidence="1" id="KW-0812">Transmembrane</keyword>
<keyword evidence="1" id="KW-0472">Membrane</keyword>
<evidence type="ECO:0000313" key="3">
    <source>
        <dbReference type="EMBL" id="MFC7289147.1"/>
    </source>
</evidence>
<evidence type="ECO:0000256" key="1">
    <source>
        <dbReference type="SAM" id="Phobius"/>
    </source>
</evidence>
<evidence type="ECO:0000259" key="2">
    <source>
        <dbReference type="Pfam" id="PF07811"/>
    </source>
</evidence>
<proteinExistence type="predicted"/>
<dbReference type="EMBL" id="JBHTBU010000002">
    <property type="protein sequence ID" value="MFC7289147.1"/>
    <property type="molecule type" value="Genomic_DNA"/>
</dbReference>
<keyword evidence="4" id="KW-1185">Reference proteome</keyword>
<reference evidence="4" key="1">
    <citation type="journal article" date="2019" name="Int. J. Syst. Evol. Microbiol.">
        <title>The Global Catalogue of Microorganisms (GCM) 10K type strain sequencing project: providing services to taxonomists for standard genome sequencing and annotation.</title>
        <authorList>
            <consortium name="The Broad Institute Genomics Platform"/>
            <consortium name="The Broad Institute Genome Sequencing Center for Infectious Disease"/>
            <person name="Wu L."/>
            <person name="Ma J."/>
        </authorList>
    </citation>
    <scope>NUCLEOTIDE SEQUENCE [LARGE SCALE GENOMIC DNA]</scope>
    <source>
        <strain evidence="4">KACC 12508</strain>
    </source>
</reference>
<name>A0ABW2IDV4_9BURK</name>